<reference evidence="2" key="1">
    <citation type="journal article" date="2023" name="Mol. Biol. Evol.">
        <title>Third-Generation Sequencing Reveals the Adaptive Role of the Epigenome in Three Deep-Sea Polychaetes.</title>
        <authorList>
            <person name="Perez M."/>
            <person name="Aroh O."/>
            <person name="Sun Y."/>
            <person name="Lan Y."/>
            <person name="Juniper S.K."/>
            <person name="Young C.R."/>
            <person name="Angers B."/>
            <person name="Qian P.Y."/>
        </authorList>
    </citation>
    <scope>NUCLEOTIDE SEQUENCE</scope>
    <source>
        <strain evidence="2">P08H-3</strain>
    </source>
</reference>
<feature type="region of interest" description="Disordered" evidence="1">
    <location>
        <begin position="146"/>
        <end position="166"/>
    </location>
</feature>
<feature type="compositionally biased region" description="Basic and acidic residues" evidence="1">
    <location>
        <begin position="155"/>
        <end position="166"/>
    </location>
</feature>
<organism evidence="2 3">
    <name type="scientific">Paralvinella palmiformis</name>
    <dbReference type="NCBI Taxonomy" id="53620"/>
    <lineage>
        <taxon>Eukaryota</taxon>
        <taxon>Metazoa</taxon>
        <taxon>Spiralia</taxon>
        <taxon>Lophotrochozoa</taxon>
        <taxon>Annelida</taxon>
        <taxon>Polychaeta</taxon>
        <taxon>Sedentaria</taxon>
        <taxon>Canalipalpata</taxon>
        <taxon>Terebellida</taxon>
        <taxon>Terebelliformia</taxon>
        <taxon>Alvinellidae</taxon>
        <taxon>Paralvinella</taxon>
    </lineage>
</organism>
<dbReference type="InterPro" id="IPR011992">
    <property type="entry name" value="EF-hand-dom_pair"/>
</dbReference>
<gene>
    <name evidence="2" type="ORF">LSH36_156g12025</name>
</gene>
<dbReference type="AlphaFoldDB" id="A0AAD9JUC9"/>
<dbReference type="CDD" id="cd00051">
    <property type="entry name" value="EFh"/>
    <property type="match status" value="1"/>
</dbReference>
<evidence type="ECO:0000256" key="1">
    <source>
        <dbReference type="SAM" id="MobiDB-lite"/>
    </source>
</evidence>
<dbReference type="SUPFAM" id="SSF47473">
    <property type="entry name" value="EF-hand"/>
    <property type="match status" value="1"/>
</dbReference>
<evidence type="ECO:0000313" key="3">
    <source>
        <dbReference type="Proteomes" id="UP001208570"/>
    </source>
</evidence>
<proteinExistence type="predicted"/>
<comment type="caution">
    <text evidence="2">The sequence shown here is derived from an EMBL/GenBank/DDBJ whole genome shotgun (WGS) entry which is preliminary data.</text>
</comment>
<dbReference type="EMBL" id="JAODUP010000156">
    <property type="protein sequence ID" value="KAK2159242.1"/>
    <property type="molecule type" value="Genomic_DNA"/>
</dbReference>
<dbReference type="Proteomes" id="UP001208570">
    <property type="component" value="Unassembled WGS sequence"/>
</dbReference>
<dbReference type="InterPro" id="IPR002048">
    <property type="entry name" value="EF_hand_dom"/>
</dbReference>
<evidence type="ECO:0008006" key="4">
    <source>
        <dbReference type="Google" id="ProtNLM"/>
    </source>
</evidence>
<dbReference type="GO" id="GO:0005509">
    <property type="term" value="F:calcium ion binding"/>
    <property type="evidence" value="ECO:0007669"/>
    <property type="project" value="InterPro"/>
</dbReference>
<sequence>MGYGYKRVTSRQLMTIVDRLTVPTRASISWRYDYDAQGENLKFLKSHDPDIHPARSCTPDQLDDIIERLVRPTTASTAAIWNFDNQDANLAYLKIHDSCLHPINRSSSFVCLFQDGYISFREFISALSVTSRGSLDEKLDFSTPSPYSGYKSRNKNRDGKLTKDEFREGSKCDPWIVQALSLEIPSGKRRK</sequence>
<accession>A0AAD9JUC9</accession>
<name>A0AAD9JUC9_9ANNE</name>
<dbReference type="Gene3D" id="1.10.238.10">
    <property type="entry name" value="EF-hand"/>
    <property type="match status" value="1"/>
</dbReference>
<keyword evidence="3" id="KW-1185">Reference proteome</keyword>
<evidence type="ECO:0000313" key="2">
    <source>
        <dbReference type="EMBL" id="KAK2159242.1"/>
    </source>
</evidence>
<protein>
    <recommendedName>
        <fullName evidence="4">EF-hand domain-containing protein</fullName>
    </recommendedName>
</protein>